<dbReference type="GO" id="GO:0015189">
    <property type="term" value="F:L-lysine transmembrane transporter activity"/>
    <property type="evidence" value="ECO:0007669"/>
    <property type="project" value="TreeGrafter"/>
</dbReference>
<dbReference type="AlphaFoldDB" id="A0A507D8S4"/>
<keyword evidence="7 10" id="KW-1133">Transmembrane helix</keyword>
<feature type="domain" description="Amino acid transporter transmembrane" evidence="11">
    <location>
        <begin position="167"/>
        <end position="515"/>
    </location>
</feature>
<evidence type="ECO:0000313" key="12">
    <source>
        <dbReference type="EMBL" id="TPX47894.1"/>
    </source>
</evidence>
<dbReference type="GO" id="GO:0061459">
    <property type="term" value="F:L-arginine transmembrane transporter activity"/>
    <property type="evidence" value="ECO:0007669"/>
    <property type="project" value="TreeGrafter"/>
</dbReference>
<reference evidence="12 13" key="1">
    <citation type="journal article" date="2019" name="Sci. Rep.">
        <title>Comparative genomics of chytrid fungi reveal insights into the obligate biotrophic and pathogenic lifestyle of Synchytrium endobioticum.</title>
        <authorList>
            <person name="van de Vossenberg B.T.L.H."/>
            <person name="Warris S."/>
            <person name="Nguyen H.D.T."/>
            <person name="van Gent-Pelzer M.P.E."/>
            <person name="Joly D.L."/>
            <person name="van de Geest H.C."/>
            <person name="Bonants P.J.M."/>
            <person name="Smith D.S."/>
            <person name="Levesque C.A."/>
            <person name="van der Lee T.A.J."/>
        </authorList>
    </citation>
    <scope>NUCLEOTIDE SEQUENCE [LARGE SCALE GENOMIC DNA]</scope>
    <source>
        <strain evidence="12 13">LEV6574</strain>
    </source>
</reference>
<sequence>MATYGTITPDPIEFGDNSSTAPTAPRRTISNVPCRAQVSRLLSSTSLLPTHRYPDDHIVKSPIVDDNMDYTELVSPRGQASLSMKRTSSDPHMSNVSSRRHSKASSHRETDDVPGLLKQLHIANSSDSLFNAFLASNCGEFDSRTTSSPTQENGVTSGSGYDMRFFGATVNMLNTITGTGMLALPYAFAQLGLGLATSLLIVFAALTWYSLRLLVASATYVHTSSADATYVSLARATMPNWRVAPALVDLAMILTCLSMAVSYVVVIGDTVTTLLGAPSSSAPGWEVAFLILLIPISLYDSLEVLTVTSALALVFVAYLALVVIGFAFTGVDTIEIPEKVGWFRLTPQFLGILPLFAFAFTCHQNMFAICVESGPQVLAKIDQVINVSVVGTAMVYEIVGASGYLTVGDAAQSNLLLVYPEGWLVNGARVAFIALAVCSLPFQVQPARASLDSMISSLSFSRTNTYESVSSGENHTSTTADRSKRWKRNMALTLLSLAIVYVAALAVSNLDAVSSAKHQTSQMMINSWFYTTFRF</sequence>
<dbReference type="GO" id="GO:0005302">
    <property type="term" value="F:L-tyrosine transmembrane transporter activity"/>
    <property type="evidence" value="ECO:0007669"/>
    <property type="project" value="TreeGrafter"/>
</dbReference>
<feature type="transmembrane region" description="Helical" evidence="10">
    <location>
        <begin position="285"/>
        <end position="302"/>
    </location>
</feature>
<dbReference type="PANTHER" id="PTHR22950:SF678">
    <property type="entry name" value="VACUOLAR AMINO ACID TRANSPORTER 5-RELATED"/>
    <property type="match status" value="1"/>
</dbReference>
<keyword evidence="8 10" id="KW-0472">Membrane</keyword>
<keyword evidence="6" id="KW-0029">Amino-acid transport</keyword>
<dbReference type="InterPro" id="IPR013057">
    <property type="entry name" value="AA_transpt_TM"/>
</dbReference>
<dbReference type="GO" id="GO:0015194">
    <property type="term" value="F:L-serine transmembrane transporter activity"/>
    <property type="evidence" value="ECO:0007669"/>
    <property type="project" value="TreeGrafter"/>
</dbReference>
<dbReference type="EMBL" id="QEAM01000066">
    <property type="protein sequence ID" value="TPX47894.1"/>
    <property type="molecule type" value="Genomic_DNA"/>
</dbReference>
<feature type="transmembrane region" description="Helical" evidence="10">
    <location>
        <begin position="349"/>
        <end position="371"/>
    </location>
</feature>
<comment type="caution">
    <text evidence="12">The sequence shown here is derived from an EMBL/GenBank/DDBJ whole genome shotgun (WGS) entry which is preliminary data.</text>
</comment>
<feature type="compositionally biased region" description="Polar residues" evidence="9">
    <location>
        <begin position="78"/>
        <end position="92"/>
    </location>
</feature>
<comment type="similarity">
    <text evidence="2">Belongs to the amino acid/polyamine transporter 2 family.</text>
</comment>
<feature type="transmembrane region" description="Helical" evidence="10">
    <location>
        <begin position="243"/>
        <end position="265"/>
    </location>
</feature>
<feature type="transmembrane region" description="Helical" evidence="10">
    <location>
        <begin position="309"/>
        <end position="329"/>
    </location>
</feature>
<feature type="transmembrane region" description="Helical" evidence="10">
    <location>
        <begin position="193"/>
        <end position="211"/>
    </location>
</feature>
<organism evidence="12 13">
    <name type="scientific">Synchytrium endobioticum</name>
    <dbReference type="NCBI Taxonomy" id="286115"/>
    <lineage>
        <taxon>Eukaryota</taxon>
        <taxon>Fungi</taxon>
        <taxon>Fungi incertae sedis</taxon>
        <taxon>Chytridiomycota</taxon>
        <taxon>Chytridiomycota incertae sedis</taxon>
        <taxon>Chytridiomycetes</taxon>
        <taxon>Synchytriales</taxon>
        <taxon>Synchytriaceae</taxon>
        <taxon>Synchytrium</taxon>
    </lineage>
</organism>
<evidence type="ECO:0000256" key="2">
    <source>
        <dbReference type="ARBA" id="ARBA00008066"/>
    </source>
</evidence>
<evidence type="ECO:0000256" key="7">
    <source>
        <dbReference type="ARBA" id="ARBA00022989"/>
    </source>
</evidence>
<protein>
    <recommendedName>
        <fullName evidence="11">Amino acid transporter transmembrane domain-containing protein</fullName>
    </recommendedName>
</protein>
<dbReference type="VEuPathDB" id="FungiDB:SeMB42_g00198"/>
<dbReference type="GO" id="GO:0000329">
    <property type="term" value="C:fungal-type vacuole membrane"/>
    <property type="evidence" value="ECO:0007669"/>
    <property type="project" value="TreeGrafter"/>
</dbReference>
<dbReference type="OrthoDB" id="438545at2759"/>
<evidence type="ECO:0000256" key="3">
    <source>
        <dbReference type="ARBA" id="ARBA00022448"/>
    </source>
</evidence>
<dbReference type="PANTHER" id="PTHR22950">
    <property type="entry name" value="AMINO ACID TRANSPORTER"/>
    <property type="match status" value="1"/>
</dbReference>
<dbReference type="Proteomes" id="UP000320475">
    <property type="component" value="Unassembled WGS sequence"/>
</dbReference>
<evidence type="ECO:0000256" key="10">
    <source>
        <dbReference type="SAM" id="Phobius"/>
    </source>
</evidence>
<dbReference type="Pfam" id="PF01490">
    <property type="entry name" value="Aa_trans"/>
    <property type="match status" value="1"/>
</dbReference>
<evidence type="ECO:0000313" key="13">
    <source>
        <dbReference type="Proteomes" id="UP000320475"/>
    </source>
</evidence>
<evidence type="ECO:0000256" key="5">
    <source>
        <dbReference type="ARBA" id="ARBA00022692"/>
    </source>
</evidence>
<evidence type="ECO:0000256" key="9">
    <source>
        <dbReference type="SAM" id="MobiDB-lite"/>
    </source>
</evidence>
<evidence type="ECO:0000256" key="8">
    <source>
        <dbReference type="ARBA" id="ARBA00023136"/>
    </source>
</evidence>
<accession>A0A507D8S4</accession>
<feature type="region of interest" description="Disordered" evidence="9">
    <location>
        <begin position="76"/>
        <end position="111"/>
    </location>
</feature>
<feature type="region of interest" description="Disordered" evidence="9">
    <location>
        <begin position="1"/>
        <end position="26"/>
    </location>
</feature>
<comment type="subcellular location">
    <subcellularLocation>
        <location evidence="1">Vacuole membrane</location>
        <topology evidence="1">Multi-pass membrane protein</topology>
    </subcellularLocation>
</comment>
<gene>
    <name evidence="12" type="ORF">SeLEV6574_g02404</name>
</gene>
<feature type="transmembrane region" description="Helical" evidence="10">
    <location>
        <begin position="491"/>
        <end position="510"/>
    </location>
</feature>
<keyword evidence="5 10" id="KW-0812">Transmembrane</keyword>
<feature type="transmembrane region" description="Helical" evidence="10">
    <location>
        <begin position="427"/>
        <end position="444"/>
    </location>
</feature>
<dbReference type="GO" id="GO:0005313">
    <property type="term" value="F:L-glutamate transmembrane transporter activity"/>
    <property type="evidence" value="ECO:0007669"/>
    <property type="project" value="TreeGrafter"/>
</dbReference>
<proteinExistence type="inferred from homology"/>
<evidence type="ECO:0000256" key="1">
    <source>
        <dbReference type="ARBA" id="ARBA00004128"/>
    </source>
</evidence>
<keyword evidence="4" id="KW-0926">Vacuole</keyword>
<evidence type="ECO:0000256" key="4">
    <source>
        <dbReference type="ARBA" id="ARBA00022554"/>
    </source>
</evidence>
<name>A0A507D8S4_9FUNG</name>
<evidence type="ECO:0000259" key="11">
    <source>
        <dbReference type="Pfam" id="PF01490"/>
    </source>
</evidence>
<feature type="transmembrane region" description="Helical" evidence="10">
    <location>
        <begin position="383"/>
        <end position="407"/>
    </location>
</feature>
<evidence type="ECO:0000256" key="6">
    <source>
        <dbReference type="ARBA" id="ARBA00022970"/>
    </source>
</evidence>
<dbReference type="GO" id="GO:0005290">
    <property type="term" value="F:L-histidine transmembrane transporter activity"/>
    <property type="evidence" value="ECO:0007669"/>
    <property type="project" value="TreeGrafter"/>
</dbReference>
<feature type="transmembrane region" description="Helical" evidence="10">
    <location>
        <begin position="165"/>
        <end position="187"/>
    </location>
</feature>
<keyword evidence="3" id="KW-0813">Transport</keyword>